<dbReference type="AlphaFoldDB" id="K9UEI1"/>
<dbReference type="STRING" id="1173020.Cha6605_1946"/>
<dbReference type="eggNOG" id="COG4803">
    <property type="taxonomic scope" value="Bacteria"/>
</dbReference>
<keyword evidence="3" id="KW-1185">Reference proteome</keyword>
<keyword evidence="1" id="KW-0812">Transmembrane</keyword>
<accession>K9UEI1</accession>
<name>K9UEI1_CHAP6</name>
<gene>
    <name evidence="2" type="ORF">Cha6605_1946</name>
</gene>
<dbReference type="Pfam" id="PF06897">
    <property type="entry name" value="DUF1269"/>
    <property type="match status" value="1"/>
</dbReference>
<feature type="transmembrane region" description="Helical" evidence="1">
    <location>
        <begin position="65"/>
        <end position="89"/>
    </location>
</feature>
<sequence length="168" mass="18184">MSDLIVVGFKDEFKADEVLIELKRLELEYLIDLEDAAVVVRNQKGKVKIKQVQELITDGAVSGGYWGLLLGIIFFHPILAVLGVAAGAISGALTDVGIDDNFIRDIGSTIEPGTSAIFVLIRKSTPDKVLADLSRFEGKVLRTSLSKEDEAKLQAALNKNEVIENASS</sequence>
<organism evidence="2 3">
    <name type="scientific">Chamaesiphon minutus (strain ATCC 27169 / PCC 6605)</name>
    <dbReference type="NCBI Taxonomy" id="1173020"/>
    <lineage>
        <taxon>Bacteria</taxon>
        <taxon>Bacillati</taxon>
        <taxon>Cyanobacteriota</taxon>
        <taxon>Cyanophyceae</taxon>
        <taxon>Gomontiellales</taxon>
        <taxon>Chamaesiphonaceae</taxon>
        <taxon>Chamaesiphon</taxon>
    </lineage>
</organism>
<dbReference type="HOGENOM" id="CLU_097445_1_0_3"/>
<evidence type="ECO:0000313" key="2">
    <source>
        <dbReference type="EMBL" id="AFY93053.1"/>
    </source>
</evidence>
<dbReference type="OrthoDB" id="5244321at2"/>
<keyword evidence="1" id="KW-1133">Transmembrane helix</keyword>
<evidence type="ECO:0000256" key="1">
    <source>
        <dbReference type="SAM" id="Phobius"/>
    </source>
</evidence>
<dbReference type="Proteomes" id="UP000010366">
    <property type="component" value="Chromosome"/>
</dbReference>
<dbReference type="RefSeq" id="WP_015159219.1">
    <property type="nucleotide sequence ID" value="NC_019697.1"/>
</dbReference>
<proteinExistence type="predicted"/>
<dbReference type="InterPro" id="IPR009200">
    <property type="entry name" value="DUF1269_membrane"/>
</dbReference>
<evidence type="ECO:0000313" key="3">
    <source>
        <dbReference type="Proteomes" id="UP000010366"/>
    </source>
</evidence>
<reference evidence="2 3" key="1">
    <citation type="submission" date="2012-05" db="EMBL/GenBank/DDBJ databases">
        <title>Finished chromosome of genome of Chamaesiphon sp. PCC 6605.</title>
        <authorList>
            <consortium name="US DOE Joint Genome Institute"/>
            <person name="Gugger M."/>
            <person name="Coursin T."/>
            <person name="Rippka R."/>
            <person name="Tandeau De Marsac N."/>
            <person name="Huntemann M."/>
            <person name="Wei C.-L."/>
            <person name="Han J."/>
            <person name="Detter J.C."/>
            <person name="Han C."/>
            <person name="Tapia R."/>
            <person name="Chen A."/>
            <person name="Kyrpides N."/>
            <person name="Mavromatis K."/>
            <person name="Markowitz V."/>
            <person name="Szeto E."/>
            <person name="Ivanova N."/>
            <person name="Pagani I."/>
            <person name="Pati A."/>
            <person name="Goodwin L."/>
            <person name="Nordberg H.P."/>
            <person name="Cantor M.N."/>
            <person name="Hua S.X."/>
            <person name="Woyke T."/>
            <person name="Kerfeld C.A."/>
        </authorList>
    </citation>
    <scope>NUCLEOTIDE SEQUENCE [LARGE SCALE GENOMIC DNA]</scope>
    <source>
        <strain evidence="3">ATCC 27169 / PCC 6605</strain>
    </source>
</reference>
<dbReference type="KEGG" id="cmp:Cha6605_1946"/>
<protein>
    <submittedName>
        <fullName evidence="2">Putative membrane protein</fullName>
    </submittedName>
</protein>
<keyword evidence="1" id="KW-0472">Membrane</keyword>
<dbReference type="PATRIC" id="fig|1173020.3.peg.2210"/>
<dbReference type="EMBL" id="CP003600">
    <property type="protein sequence ID" value="AFY93053.1"/>
    <property type="molecule type" value="Genomic_DNA"/>
</dbReference>